<dbReference type="Gene3D" id="1.20.1720.10">
    <property type="entry name" value="Multidrug resistance protein D"/>
    <property type="match status" value="1"/>
</dbReference>
<dbReference type="EMBL" id="MU853757">
    <property type="protein sequence ID" value="KAK3944862.1"/>
    <property type="molecule type" value="Genomic_DNA"/>
</dbReference>
<proteinExistence type="predicted"/>
<evidence type="ECO:0000256" key="2">
    <source>
        <dbReference type="ARBA" id="ARBA00022448"/>
    </source>
</evidence>
<feature type="compositionally biased region" description="Polar residues" evidence="6">
    <location>
        <begin position="25"/>
        <end position="37"/>
    </location>
</feature>
<keyword evidence="10" id="KW-1185">Reference proteome</keyword>
<keyword evidence="3 7" id="KW-0812">Transmembrane</keyword>
<feature type="transmembrane region" description="Helical" evidence="7">
    <location>
        <begin position="530"/>
        <end position="552"/>
    </location>
</feature>
<feature type="domain" description="Major facilitator superfamily (MFS) profile" evidence="8">
    <location>
        <begin position="64"/>
        <end position="557"/>
    </location>
</feature>
<dbReference type="InterPro" id="IPR011701">
    <property type="entry name" value="MFS"/>
</dbReference>
<evidence type="ECO:0000259" key="8">
    <source>
        <dbReference type="PROSITE" id="PS50850"/>
    </source>
</evidence>
<feature type="transmembrane region" description="Helical" evidence="7">
    <location>
        <begin position="263"/>
        <end position="282"/>
    </location>
</feature>
<sequence length="571" mass="60166">MNEGTTTQTLNGAAVKHEKVLTPSEHGQTSDDTSSPQVEEATGRVAVRTDQVDDDIWSASIFAIWLSIVCGVLCTYLDEGIIATAIPQITDQFNSLGDVGWYGSAYLMTLCAFQLVFGRLYRNFNVKTVFLTSLAIFETGSLLCAVSPTSAVFILGRAVAGCGGAGLTSGTIALLVASLPAKGLPLYIGAVGIIYGVASVIGPVLGGLITNSYLTWRWCFYINLPLAAPPAITTLFFVRVLHQPQTGGEAARPWLQKARELDYLGMVLLLPGVTSLILALQLGGGGRYGWSDGRTIGCFVAAGVLTSAFLAEQCWMDEKALIPPRIMKMRIVAFGSLFAFCLESAFLTLLYYLPLWFQAVQGVSAEESGVHYLALCAAFIAAIFSSGWAVTKLGYFQPFMLTGTVLVSVGSGLLSTLTISSGPNKWIAYQIIAGLGIGASTEQPSVAVQRLLGEADAPLGVAVVLFCQNLGPTISVSVANSVFAQTLTAGVRERLPGADPQAIMDSGATLLRGLVPPSDMEVLLEIYNSALTRTFIVAAAMAAASVFGLIGIGTQKIPTEGDAAGEIIARE</sequence>
<gene>
    <name evidence="9" type="ORF">QBC46DRAFT_437590</name>
</gene>
<dbReference type="GO" id="GO:0022857">
    <property type="term" value="F:transmembrane transporter activity"/>
    <property type="evidence" value="ECO:0007669"/>
    <property type="project" value="InterPro"/>
</dbReference>
<feature type="transmembrane region" description="Helical" evidence="7">
    <location>
        <begin position="221"/>
        <end position="242"/>
    </location>
</feature>
<feature type="transmembrane region" description="Helical" evidence="7">
    <location>
        <begin position="99"/>
        <end position="117"/>
    </location>
</feature>
<dbReference type="Pfam" id="PF07690">
    <property type="entry name" value="MFS_1"/>
    <property type="match status" value="1"/>
</dbReference>
<evidence type="ECO:0000256" key="3">
    <source>
        <dbReference type="ARBA" id="ARBA00022692"/>
    </source>
</evidence>
<protein>
    <submittedName>
        <fullName evidence="9">Major facilitator superfamily transporter</fullName>
    </submittedName>
</protein>
<dbReference type="GO" id="GO:0005886">
    <property type="term" value="C:plasma membrane"/>
    <property type="evidence" value="ECO:0007669"/>
    <property type="project" value="TreeGrafter"/>
</dbReference>
<dbReference type="PANTHER" id="PTHR23501:SF199">
    <property type="entry name" value="MFS EFFLUX TRANSPORTER INPD-RELATED"/>
    <property type="match status" value="1"/>
</dbReference>
<accession>A0AAN6NJL3</accession>
<feature type="transmembrane region" description="Helical" evidence="7">
    <location>
        <begin position="154"/>
        <end position="177"/>
    </location>
</feature>
<dbReference type="InterPro" id="IPR020846">
    <property type="entry name" value="MFS_dom"/>
</dbReference>
<keyword evidence="2" id="KW-0813">Transport</keyword>
<feature type="transmembrane region" description="Helical" evidence="7">
    <location>
        <begin position="294"/>
        <end position="311"/>
    </location>
</feature>
<dbReference type="SUPFAM" id="SSF103473">
    <property type="entry name" value="MFS general substrate transporter"/>
    <property type="match status" value="1"/>
</dbReference>
<evidence type="ECO:0000256" key="4">
    <source>
        <dbReference type="ARBA" id="ARBA00022989"/>
    </source>
</evidence>
<name>A0AAN6NJL3_9PEZI</name>
<comment type="caution">
    <text evidence="9">The sequence shown here is derived from an EMBL/GenBank/DDBJ whole genome shotgun (WGS) entry which is preliminary data.</text>
</comment>
<feature type="region of interest" description="Disordered" evidence="6">
    <location>
        <begin position="21"/>
        <end position="44"/>
    </location>
</feature>
<dbReference type="AlphaFoldDB" id="A0AAN6NJL3"/>
<feature type="transmembrane region" description="Helical" evidence="7">
    <location>
        <begin position="184"/>
        <end position="209"/>
    </location>
</feature>
<feature type="transmembrane region" description="Helical" evidence="7">
    <location>
        <begin position="372"/>
        <end position="391"/>
    </location>
</feature>
<evidence type="ECO:0000256" key="7">
    <source>
        <dbReference type="SAM" id="Phobius"/>
    </source>
</evidence>
<feature type="transmembrane region" description="Helical" evidence="7">
    <location>
        <begin position="129"/>
        <end position="148"/>
    </location>
</feature>
<feature type="transmembrane region" description="Helical" evidence="7">
    <location>
        <begin position="331"/>
        <end position="352"/>
    </location>
</feature>
<keyword evidence="5 7" id="KW-0472">Membrane</keyword>
<organism evidence="9 10">
    <name type="scientific">Diplogelasinospora grovesii</name>
    <dbReference type="NCBI Taxonomy" id="303347"/>
    <lineage>
        <taxon>Eukaryota</taxon>
        <taxon>Fungi</taxon>
        <taxon>Dikarya</taxon>
        <taxon>Ascomycota</taxon>
        <taxon>Pezizomycotina</taxon>
        <taxon>Sordariomycetes</taxon>
        <taxon>Sordariomycetidae</taxon>
        <taxon>Sordariales</taxon>
        <taxon>Diplogelasinosporaceae</taxon>
        <taxon>Diplogelasinospora</taxon>
    </lineage>
</organism>
<feature type="transmembrane region" description="Helical" evidence="7">
    <location>
        <begin position="56"/>
        <end position="79"/>
    </location>
</feature>
<evidence type="ECO:0000313" key="9">
    <source>
        <dbReference type="EMBL" id="KAK3944862.1"/>
    </source>
</evidence>
<evidence type="ECO:0000256" key="5">
    <source>
        <dbReference type="ARBA" id="ARBA00023136"/>
    </source>
</evidence>
<dbReference type="FunFam" id="1.20.1250.20:FF:000196">
    <property type="entry name" value="MFS toxin efflux pump (AflT)"/>
    <property type="match status" value="1"/>
</dbReference>
<keyword evidence="4 7" id="KW-1133">Transmembrane helix</keyword>
<dbReference type="PANTHER" id="PTHR23501">
    <property type="entry name" value="MAJOR FACILITATOR SUPERFAMILY"/>
    <property type="match status" value="1"/>
</dbReference>
<comment type="subcellular location">
    <subcellularLocation>
        <location evidence="1">Membrane</location>
        <topology evidence="1">Multi-pass membrane protein</topology>
    </subcellularLocation>
</comment>
<reference evidence="10" key="1">
    <citation type="journal article" date="2023" name="Mol. Phylogenet. Evol.">
        <title>Genome-scale phylogeny and comparative genomics of the fungal order Sordariales.</title>
        <authorList>
            <person name="Hensen N."/>
            <person name="Bonometti L."/>
            <person name="Westerberg I."/>
            <person name="Brannstrom I.O."/>
            <person name="Guillou S."/>
            <person name="Cros-Aarteil S."/>
            <person name="Calhoun S."/>
            <person name="Haridas S."/>
            <person name="Kuo A."/>
            <person name="Mondo S."/>
            <person name="Pangilinan J."/>
            <person name="Riley R."/>
            <person name="LaButti K."/>
            <person name="Andreopoulos B."/>
            <person name="Lipzen A."/>
            <person name="Chen C."/>
            <person name="Yan M."/>
            <person name="Daum C."/>
            <person name="Ng V."/>
            <person name="Clum A."/>
            <person name="Steindorff A."/>
            <person name="Ohm R.A."/>
            <person name="Martin F."/>
            <person name="Silar P."/>
            <person name="Natvig D.O."/>
            <person name="Lalanne C."/>
            <person name="Gautier V."/>
            <person name="Ament-Velasquez S.L."/>
            <person name="Kruys A."/>
            <person name="Hutchinson M.I."/>
            <person name="Powell A.J."/>
            <person name="Barry K."/>
            <person name="Miller A.N."/>
            <person name="Grigoriev I.V."/>
            <person name="Debuchy R."/>
            <person name="Gladieux P."/>
            <person name="Hiltunen Thoren M."/>
            <person name="Johannesson H."/>
        </authorList>
    </citation>
    <scope>NUCLEOTIDE SEQUENCE [LARGE SCALE GENOMIC DNA]</scope>
    <source>
        <strain evidence="10">CBS 340.73</strain>
    </source>
</reference>
<dbReference type="Proteomes" id="UP001303473">
    <property type="component" value="Unassembled WGS sequence"/>
</dbReference>
<feature type="transmembrane region" description="Helical" evidence="7">
    <location>
        <begin position="398"/>
        <end position="419"/>
    </location>
</feature>
<dbReference type="InterPro" id="IPR036259">
    <property type="entry name" value="MFS_trans_sf"/>
</dbReference>
<dbReference type="CDD" id="cd17502">
    <property type="entry name" value="MFS_Azr1_MDR_like"/>
    <property type="match status" value="1"/>
</dbReference>
<dbReference type="Gene3D" id="1.20.1250.20">
    <property type="entry name" value="MFS general substrate transporter like domains"/>
    <property type="match status" value="1"/>
</dbReference>
<evidence type="ECO:0000313" key="10">
    <source>
        <dbReference type="Proteomes" id="UP001303473"/>
    </source>
</evidence>
<evidence type="ECO:0000256" key="1">
    <source>
        <dbReference type="ARBA" id="ARBA00004141"/>
    </source>
</evidence>
<evidence type="ECO:0000256" key="6">
    <source>
        <dbReference type="SAM" id="MobiDB-lite"/>
    </source>
</evidence>
<dbReference type="PROSITE" id="PS50850">
    <property type="entry name" value="MFS"/>
    <property type="match status" value="1"/>
</dbReference>